<dbReference type="SMART" id="SM00091">
    <property type="entry name" value="PAS"/>
    <property type="match status" value="3"/>
</dbReference>
<keyword evidence="10" id="KW-1133">Transmembrane helix</keyword>
<dbReference type="InterPro" id="IPR005467">
    <property type="entry name" value="His_kinase_dom"/>
</dbReference>
<dbReference type="CDD" id="cd00082">
    <property type="entry name" value="HisKA"/>
    <property type="match status" value="1"/>
</dbReference>
<dbReference type="EC" id="2.7.13.3" evidence="3"/>
<dbReference type="Pfam" id="PF02518">
    <property type="entry name" value="HATPase_c"/>
    <property type="match status" value="1"/>
</dbReference>
<dbReference type="PROSITE" id="PS50113">
    <property type="entry name" value="PAC"/>
    <property type="match status" value="1"/>
</dbReference>
<keyword evidence="5" id="KW-0808">Transferase</keyword>
<dbReference type="Pfam" id="PF08448">
    <property type="entry name" value="PAS_4"/>
    <property type="match status" value="1"/>
</dbReference>
<dbReference type="InterPro" id="IPR000014">
    <property type="entry name" value="PAS"/>
</dbReference>
<dbReference type="InterPro" id="IPR004358">
    <property type="entry name" value="Sig_transdc_His_kin-like_C"/>
</dbReference>
<keyword evidence="6" id="KW-0812">Transmembrane</keyword>
<dbReference type="InterPro" id="IPR003661">
    <property type="entry name" value="HisK_dim/P_dom"/>
</dbReference>
<evidence type="ECO:0000256" key="9">
    <source>
        <dbReference type="ARBA" id="ARBA00022840"/>
    </source>
</evidence>
<protein>
    <recommendedName>
        <fullName evidence="3">histidine kinase</fullName>
        <ecNumber evidence="3">2.7.13.3</ecNumber>
    </recommendedName>
</protein>
<dbReference type="InterPro" id="IPR036890">
    <property type="entry name" value="HATPase_C_sf"/>
</dbReference>
<dbReference type="CDD" id="cd00130">
    <property type="entry name" value="PAS"/>
    <property type="match status" value="1"/>
</dbReference>
<comment type="catalytic activity">
    <reaction evidence="1">
        <text>ATP + protein L-histidine = ADP + protein N-phospho-L-histidine.</text>
        <dbReference type="EC" id="2.7.13.3"/>
    </reaction>
</comment>
<dbReference type="PANTHER" id="PTHR42878">
    <property type="entry name" value="TWO-COMPONENT HISTIDINE KINASE"/>
    <property type="match status" value="1"/>
</dbReference>
<dbReference type="SUPFAM" id="SSF47384">
    <property type="entry name" value="Homodimeric domain of signal transducing histidine kinase"/>
    <property type="match status" value="1"/>
</dbReference>
<evidence type="ECO:0000256" key="3">
    <source>
        <dbReference type="ARBA" id="ARBA00012438"/>
    </source>
</evidence>
<comment type="caution">
    <text evidence="16">The sequence shown here is derived from an EMBL/GenBank/DDBJ whole genome shotgun (WGS) entry which is preliminary data.</text>
</comment>
<dbReference type="InterPro" id="IPR003594">
    <property type="entry name" value="HATPase_dom"/>
</dbReference>
<evidence type="ECO:0000259" key="14">
    <source>
        <dbReference type="PROSITE" id="PS50112"/>
    </source>
</evidence>
<dbReference type="SUPFAM" id="SSF55874">
    <property type="entry name" value="ATPase domain of HSP90 chaperone/DNA topoisomerase II/histidine kinase"/>
    <property type="match status" value="1"/>
</dbReference>
<dbReference type="RefSeq" id="WP_010414855.1">
    <property type="nucleotide sequence ID" value="NZ_MCRM02000009.1"/>
</dbReference>
<feature type="domain" description="PAS" evidence="14">
    <location>
        <begin position="2"/>
        <end position="49"/>
    </location>
</feature>
<dbReference type="InterPro" id="IPR036097">
    <property type="entry name" value="HisK_dim/P_sf"/>
</dbReference>
<accession>A0ABX4YIE5</accession>
<keyword evidence="7" id="KW-0547">Nucleotide-binding</keyword>
<evidence type="ECO:0000256" key="11">
    <source>
        <dbReference type="ARBA" id="ARBA00023012"/>
    </source>
</evidence>
<dbReference type="PROSITE" id="PS50112">
    <property type="entry name" value="PAS"/>
    <property type="match status" value="2"/>
</dbReference>
<evidence type="ECO:0000313" key="16">
    <source>
        <dbReference type="EMBL" id="PNV75024.1"/>
    </source>
</evidence>
<dbReference type="SUPFAM" id="SSF55785">
    <property type="entry name" value="PYP-like sensor domain (PAS domain)"/>
    <property type="match status" value="3"/>
</dbReference>
<evidence type="ECO:0000256" key="5">
    <source>
        <dbReference type="ARBA" id="ARBA00022679"/>
    </source>
</evidence>
<evidence type="ECO:0000256" key="10">
    <source>
        <dbReference type="ARBA" id="ARBA00022989"/>
    </source>
</evidence>
<keyword evidence="12" id="KW-0472">Membrane</keyword>
<dbReference type="NCBIfam" id="TIGR00229">
    <property type="entry name" value="sensory_box"/>
    <property type="match status" value="1"/>
</dbReference>
<evidence type="ECO:0000256" key="6">
    <source>
        <dbReference type="ARBA" id="ARBA00022692"/>
    </source>
</evidence>
<dbReference type="InterPro" id="IPR013656">
    <property type="entry name" value="PAS_4"/>
</dbReference>
<reference evidence="16" key="1">
    <citation type="submission" date="2018-01" db="EMBL/GenBank/DDBJ databases">
        <title>Genomic characterization of Leptospira inadai serogroup Lyme isolated from captured rat in Brazil and comparative analysis with human reference strain.</title>
        <authorList>
            <person name="Moreno L.Z."/>
            <person name="Loureiro A.P."/>
            <person name="Miraglia F."/>
            <person name="Kremer F.S."/>
            <person name="Eslabao M.R."/>
            <person name="Dellagostin O.A."/>
            <person name="Lilenbaum W."/>
            <person name="Moreno A.M."/>
        </authorList>
    </citation>
    <scope>NUCLEOTIDE SEQUENCE [LARGE SCALE GENOMIC DNA]</scope>
    <source>
        <strain evidence="16">M34/99</strain>
    </source>
</reference>
<proteinExistence type="predicted"/>
<keyword evidence="17" id="KW-1185">Reference proteome</keyword>
<evidence type="ECO:0000259" key="15">
    <source>
        <dbReference type="PROSITE" id="PS50113"/>
    </source>
</evidence>
<feature type="domain" description="PAS" evidence="14">
    <location>
        <begin position="310"/>
        <end position="347"/>
    </location>
</feature>
<dbReference type="SMART" id="SM00387">
    <property type="entry name" value="HATPase_c"/>
    <property type="match status" value="1"/>
</dbReference>
<organism evidence="16 17">
    <name type="scientific">Leptospira inadai serovar Lyme</name>
    <dbReference type="NCBI Taxonomy" id="293084"/>
    <lineage>
        <taxon>Bacteria</taxon>
        <taxon>Pseudomonadati</taxon>
        <taxon>Spirochaetota</taxon>
        <taxon>Spirochaetia</taxon>
        <taxon>Leptospirales</taxon>
        <taxon>Leptospiraceae</taxon>
        <taxon>Leptospira</taxon>
    </lineage>
</organism>
<dbReference type="InterPro" id="IPR050351">
    <property type="entry name" value="BphY/WalK/GraS-like"/>
</dbReference>
<sequence>MQLKELLPLLENAFFPAQEGILILEPKTYSILSANPKAQAILGYSRQELGKLSLSKLLSRPERIGEHVVGAEELGISLLWNLKRKDGKLILAEFTINTLLPDPESPLIFHIYQRSEVRETELRLYYLQSILRSLRLLKLNLRSLRLSSETTLFQKVCDTLKENPHYSLVWGFYRKEDGTDQILVQSDLEDDWQETFETAWLKKRYPSPLLSLVEGKEPFIIHEFGGSAYREWEIALGTSEFRRSLSLIIRDDGKIVGGIEILSKENMAFDSGENYLYFEIIEDLLSSLQYLRIERQRRDTAKLLQFQGALLNSLEVPLLSTDEEGFITYANTNISNLLSLPKEELLGLQVRDLLRLDAESTDRVLLGSKAEIQVGTPLGNEVPFLLASSSLKDDYGNRIGTILLLLDITEQKKNEELIRASELKLRNLFASMNNGIVILNPKGIVMEVAPILKFFLFQFLNVAPGDKFPELFAEEIKTEIYEKLEECVRIQRPVYFDFSMALLGEDENFFSIKFIPLKKYQELPIAAMLIFSDVTQTKLLDRQLYETAKFASIGEIAAGIAHEVNNPLQSSLLYLEDLLEHEDPDPNERKKVYKRIEGAALRIRDLIKGLLDLGRRSPRKKELVSPYFILLRACELIEVSCKKGGIELKRVTSPELPQIYVAWQEIEQVLINCLVNAVNAISEMEHKPEFPSIQVSVRKELYLNGETVSFTIQDNGPGMNPEVAEKAFLPLYTTRRTKQGTGLGLTISQRIVADHGGSIQLESNPGQGTKVTIRIPVGKV</sequence>
<dbReference type="SMART" id="SM00388">
    <property type="entry name" value="HisKA"/>
    <property type="match status" value="1"/>
</dbReference>
<dbReference type="PANTHER" id="PTHR42878:SF7">
    <property type="entry name" value="SENSOR HISTIDINE KINASE GLRK"/>
    <property type="match status" value="1"/>
</dbReference>
<evidence type="ECO:0000256" key="1">
    <source>
        <dbReference type="ARBA" id="ARBA00000085"/>
    </source>
</evidence>
<evidence type="ECO:0000256" key="2">
    <source>
        <dbReference type="ARBA" id="ARBA00004141"/>
    </source>
</evidence>
<evidence type="ECO:0000259" key="13">
    <source>
        <dbReference type="PROSITE" id="PS50109"/>
    </source>
</evidence>
<comment type="subcellular location">
    <subcellularLocation>
        <location evidence="2">Membrane</location>
        <topology evidence="2">Multi-pass membrane protein</topology>
    </subcellularLocation>
</comment>
<feature type="domain" description="Histidine kinase" evidence="13">
    <location>
        <begin position="559"/>
        <end position="779"/>
    </location>
</feature>
<evidence type="ECO:0000256" key="4">
    <source>
        <dbReference type="ARBA" id="ARBA00022553"/>
    </source>
</evidence>
<dbReference type="Proteomes" id="UP000094669">
    <property type="component" value="Unassembled WGS sequence"/>
</dbReference>
<dbReference type="EMBL" id="MCRM02000009">
    <property type="protein sequence ID" value="PNV75024.1"/>
    <property type="molecule type" value="Genomic_DNA"/>
</dbReference>
<keyword evidence="11" id="KW-0902">Two-component regulatory system</keyword>
<gene>
    <name evidence="16" type="ORF">BES34_010670</name>
</gene>
<dbReference type="Gene3D" id="3.30.565.10">
    <property type="entry name" value="Histidine kinase-like ATPase, C-terminal domain"/>
    <property type="match status" value="1"/>
</dbReference>
<evidence type="ECO:0000313" key="17">
    <source>
        <dbReference type="Proteomes" id="UP000094669"/>
    </source>
</evidence>
<evidence type="ECO:0000256" key="7">
    <source>
        <dbReference type="ARBA" id="ARBA00022741"/>
    </source>
</evidence>
<dbReference type="PROSITE" id="PS50109">
    <property type="entry name" value="HIS_KIN"/>
    <property type="match status" value="1"/>
</dbReference>
<name>A0ABX4YIE5_9LEPT</name>
<keyword evidence="9" id="KW-0067">ATP-binding</keyword>
<dbReference type="Pfam" id="PF13426">
    <property type="entry name" value="PAS_9"/>
    <property type="match status" value="1"/>
</dbReference>
<dbReference type="PRINTS" id="PR00344">
    <property type="entry name" value="BCTRLSENSOR"/>
</dbReference>
<dbReference type="Gene3D" id="3.30.450.20">
    <property type="entry name" value="PAS domain"/>
    <property type="match status" value="3"/>
</dbReference>
<dbReference type="GO" id="GO:0016301">
    <property type="term" value="F:kinase activity"/>
    <property type="evidence" value="ECO:0007669"/>
    <property type="project" value="UniProtKB-KW"/>
</dbReference>
<keyword evidence="8 16" id="KW-0418">Kinase</keyword>
<dbReference type="Gene3D" id="1.10.287.130">
    <property type="match status" value="1"/>
</dbReference>
<keyword evidence="4" id="KW-0597">Phosphoprotein</keyword>
<dbReference type="InterPro" id="IPR035965">
    <property type="entry name" value="PAS-like_dom_sf"/>
</dbReference>
<dbReference type="Pfam" id="PF00512">
    <property type="entry name" value="HisKA"/>
    <property type="match status" value="1"/>
</dbReference>
<evidence type="ECO:0000256" key="12">
    <source>
        <dbReference type="ARBA" id="ARBA00023136"/>
    </source>
</evidence>
<evidence type="ECO:0000256" key="8">
    <source>
        <dbReference type="ARBA" id="ARBA00022777"/>
    </source>
</evidence>
<dbReference type="InterPro" id="IPR000700">
    <property type="entry name" value="PAS-assoc_C"/>
</dbReference>
<feature type="domain" description="PAC" evidence="15">
    <location>
        <begin position="368"/>
        <end position="420"/>
    </location>
</feature>